<dbReference type="GO" id="GO:0005576">
    <property type="term" value="C:extracellular region"/>
    <property type="evidence" value="ECO:0007669"/>
    <property type="project" value="UniProtKB-SubCell"/>
</dbReference>
<dbReference type="InterPro" id="IPR043504">
    <property type="entry name" value="Peptidase_S1_PA_chymotrypsin"/>
</dbReference>
<dbReference type="FunFam" id="2.40.10.10:FF:000005">
    <property type="entry name" value="Serine protease 37"/>
    <property type="match status" value="1"/>
</dbReference>
<dbReference type="InterPro" id="IPR009003">
    <property type="entry name" value="Peptidase_S1_PA"/>
</dbReference>
<dbReference type="Pfam" id="PF00089">
    <property type="entry name" value="Trypsin"/>
    <property type="match status" value="1"/>
</dbReference>
<sequence>LNYSEIMVVLETIKQCKSLGSEIIKGQKAPEKDFLYMASVQDKSRHHVCGGFLIDKNFVVTAAHCADREPTSVVLGSHNLRTAKKVNRYNVKLCKHPSYVGIKKGDDIMLLKLSRKVRLDKSVKPIQLPNGNMKIKDKSNCRVAGWGWTRSQGEVVHELNAVDVPVVNLKVCREQWAQIKFNLTANVICAGGYGTDKGFCQGDSGGPLVCNGKPVGVVSFNMKRNCDYPNVPNVYTDIIKYLPWIKQVLKKRSC</sequence>
<dbReference type="Ensembl" id="ENSGACT00000017151.1">
    <property type="protein sequence ID" value="ENSGACP00000017117.1"/>
    <property type="gene ID" value="ENSGACG00000012951.1"/>
</dbReference>
<name>G3PHP1_GASAC</name>
<accession>G3PHP1</accession>
<reference evidence="10" key="1">
    <citation type="submission" date="2006-01" db="EMBL/GenBank/DDBJ databases">
        <authorList>
            <person name="Lindblad-Toh K."/>
            <person name="Mauceli E."/>
            <person name="Grabherr M."/>
            <person name="Chang J.L."/>
            <person name="Lander E.S."/>
        </authorList>
    </citation>
    <scope>NUCLEOTIDE SEQUENCE [LARGE SCALE GENOMIC DNA]</scope>
</reference>
<dbReference type="GO" id="GO:0006508">
    <property type="term" value="P:proteolysis"/>
    <property type="evidence" value="ECO:0007669"/>
    <property type="project" value="UniProtKB-KW"/>
</dbReference>
<evidence type="ECO:0000313" key="10">
    <source>
        <dbReference type="Ensembl" id="ENSGACP00000017117.1"/>
    </source>
</evidence>
<dbReference type="GO" id="GO:0004252">
    <property type="term" value="F:serine-type endopeptidase activity"/>
    <property type="evidence" value="ECO:0007669"/>
    <property type="project" value="UniProtKB-EC"/>
</dbReference>
<dbReference type="PANTHER" id="PTHR24271">
    <property type="entry name" value="KALLIKREIN-RELATED"/>
    <property type="match status" value="1"/>
</dbReference>
<protein>
    <recommendedName>
        <fullName evidence="8">trypsin</fullName>
        <ecNumber evidence="8">3.4.21.4</ecNumber>
    </recommendedName>
</protein>
<dbReference type="Bgee" id="ENSGACG00000012951">
    <property type="expression patterns" value="Expressed in intestinal epithelial cell and 5 other cell types or tissues"/>
</dbReference>
<evidence type="ECO:0000256" key="5">
    <source>
        <dbReference type="ARBA" id="ARBA00023145"/>
    </source>
</evidence>
<comment type="catalytic activity">
    <reaction evidence="7">
        <text>Preferential cleavage: Arg-|-Xaa, Lys-|-Xaa.</text>
        <dbReference type="EC" id="3.4.21.4"/>
    </reaction>
</comment>
<dbReference type="InterPro" id="IPR001314">
    <property type="entry name" value="Peptidase_S1A"/>
</dbReference>
<evidence type="ECO:0000256" key="4">
    <source>
        <dbReference type="ARBA" id="ARBA00022825"/>
    </source>
</evidence>
<dbReference type="SUPFAM" id="SSF50494">
    <property type="entry name" value="Trypsin-like serine proteases"/>
    <property type="match status" value="1"/>
</dbReference>
<dbReference type="CDD" id="cd00190">
    <property type="entry name" value="Tryp_SPc"/>
    <property type="match status" value="1"/>
</dbReference>
<dbReference type="InterPro" id="IPR001254">
    <property type="entry name" value="Trypsin_dom"/>
</dbReference>
<evidence type="ECO:0000259" key="9">
    <source>
        <dbReference type="PROSITE" id="PS50240"/>
    </source>
</evidence>
<evidence type="ECO:0000256" key="6">
    <source>
        <dbReference type="ARBA" id="ARBA00023157"/>
    </source>
</evidence>
<dbReference type="AlphaFoldDB" id="G3PHP1"/>
<dbReference type="eggNOG" id="KOG3627">
    <property type="taxonomic scope" value="Eukaryota"/>
</dbReference>
<dbReference type="PROSITE" id="PS50240">
    <property type="entry name" value="TRYPSIN_DOM"/>
    <property type="match status" value="1"/>
</dbReference>
<dbReference type="InterPro" id="IPR018114">
    <property type="entry name" value="TRYPSIN_HIS"/>
</dbReference>
<keyword evidence="6" id="KW-1015">Disulfide bond</keyword>
<dbReference type="FunCoup" id="G3PHP1">
    <property type="interactions" value="9"/>
</dbReference>
<dbReference type="OMA" id="MNGNCAY"/>
<proteinExistence type="predicted"/>
<dbReference type="PRINTS" id="PR00722">
    <property type="entry name" value="CHYMOTRYPSIN"/>
</dbReference>
<dbReference type="EC" id="3.4.21.4" evidence="8"/>
<dbReference type="Gene3D" id="2.40.10.10">
    <property type="entry name" value="Trypsin-like serine proteases"/>
    <property type="match status" value="1"/>
</dbReference>
<evidence type="ECO:0000256" key="3">
    <source>
        <dbReference type="ARBA" id="ARBA00022801"/>
    </source>
</evidence>
<evidence type="ECO:0000256" key="1">
    <source>
        <dbReference type="ARBA" id="ARBA00004239"/>
    </source>
</evidence>
<evidence type="ECO:0000256" key="7">
    <source>
        <dbReference type="ARBA" id="ARBA00036320"/>
    </source>
</evidence>
<reference evidence="10" key="2">
    <citation type="submission" date="2024-04" db="UniProtKB">
        <authorList>
            <consortium name="Ensembl"/>
        </authorList>
    </citation>
    <scope>IDENTIFICATION</scope>
</reference>
<organism evidence="10">
    <name type="scientific">Gasterosteus aculeatus</name>
    <name type="common">Three-spined stickleback</name>
    <dbReference type="NCBI Taxonomy" id="69293"/>
    <lineage>
        <taxon>Eukaryota</taxon>
        <taxon>Metazoa</taxon>
        <taxon>Chordata</taxon>
        <taxon>Craniata</taxon>
        <taxon>Vertebrata</taxon>
        <taxon>Euteleostomi</taxon>
        <taxon>Actinopterygii</taxon>
        <taxon>Neopterygii</taxon>
        <taxon>Teleostei</taxon>
        <taxon>Neoteleostei</taxon>
        <taxon>Acanthomorphata</taxon>
        <taxon>Eupercaria</taxon>
        <taxon>Perciformes</taxon>
        <taxon>Cottioidei</taxon>
        <taxon>Gasterosteales</taxon>
        <taxon>Gasterosteidae</taxon>
        <taxon>Gasterosteus</taxon>
    </lineage>
</organism>
<feature type="domain" description="Peptidase S1" evidence="9">
    <location>
        <begin position="23"/>
        <end position="250"/>
    </location>
</feature>
<dbReference type="STRING" id="69293.ENSGACP00000017117"/>
<evidence type="ECO:0000256" key="8">
    <source>
        <dbReference type="ARBA" id="ARBA00038868"/>
    </source>
</evidence>
<keyword evidence="4" id="KW-0720">Serine protease</keyword>
<comment type="subcellular location">
    <subcellularLocation>
        <location evidence="1">Secreted</location>
        <location evidence="1">Extracellular space</location>
    </subcellularLocation>
</comment>
<dbReference type="PROSITE" id="PS00134">
    <property type="entry name" value="TRYPSIN_HIS"/>
    <property type="match status" value="1"/>
</dbReference>
<dbReference type="PANTHER" id="PTHR24271:SF87">
    <property type="entry name" value="ARGININE ESTERASE-LIKE-RELATED"/>
    <property type="match status" value="1"/>
</dbReference>
<keyword evidence="2" id="KW-0645">Protease</keyword>
<keyword evidence="3" id="KW-0378">Hydrolase</keyword>
<dbReference type="InParanoid" id="G3PHP1"/>
<dbReference type="FunFam" id="2.40.10.10:FF:000036">
    <property type="entry name" value="Trypsin beta"/>
    <property type="match status" value="1"/>
</dbReference>
<keyword evidence="5" id="KW-0865">Zymogen</keyword>
<dbReference type="SMART" id="SM00020">
    <property type="entry name" value="Tryp_SPc"/>
    <property type="match status" value="1"/>
</dbReference>
<evidence type="ECO:0000256" key="2">
    <source>
        <dbReference type="ARBA" id="ARBA00022670"/>
    </source>
</evidence>